<evidence type="ECO:0000256" key="2">
    <source>
        <dbReference type="ARBA" id="ARBA00022737"/>
    </source>
</evidence>
<comment type="function">
    <text evidence="3">Regulates mitochondrial small subunit maturation by controlling 15S rRNA 5'-end processing. Localizes to the 5' precursor of the 15S rRNA in a position that is subsequently occupied by mS47 in the mature yeast mtSSU. Uses structure and sequence-specific RNA recognition, binding to a single-stranded region of the precursor and specifically recognizing bases -6 to -1. The exchange of Ccm1 for mS47 is coupled to the irreversible removal of precursor rRNA that is accompanied by conformational changes of the mitoribosomal proteins uS5m and mS26. These conformational changes signal completion of 5'-end rRNA processing through protection of the mature 5'-end of the 15S rRNA and stabilization of mS47. The removal of the 5' precursor together with the dissociation of Ccm1 may be catalyzed by the 5'-3' exoribonuclease Pet127. Involved in the specific removal of group I introns in mitochondrial encoded transcripts.</text>
</comment>
<sequence length="673" mass="76637">MLECRACVLRCIRTIVGDALSPQRPLVLTPRIESYNYPLRRRLATRARPTPQKPPIDFDADERFADNEPELSASRRAGGKALTKANERALRKEIAWLRDPVKFANHVHYILRNEQPDKALELCRLASKEGNVVVAWNHVVNWHIQRRKVNRALEIYNEMKKRGQFPDAFTYMMIFRGWGSYNAMTDNSRDLYTYMLKAINIYHSMSSPTSRVKPNIKHTNAVLRLCALAHDLDAMWGVASKIPEHGSGSADNVTYTILLSAIRTGAFGGNEGRHEENEHVLLEQLEPKKKQAVDEGRRIWQEVIARWRSGEIQIDEALVCAMAKLLLFGSELQDWDDVLSLVQQTTRVERQLPELGSPDRYTSHVPLGNAQEPQLTADEDANGWVPTPARNAFKAISPHAQDSERPRRAMNFVWVTPGKYMLDVLIRACTNLRSPKAAAAYWEKLTGEYDVQPDLTSYEEMLRLLSINRGSAAALRLLKEMAEVGVAPSRITYRIAMGCCMRDWKNHNVVKTASEMIDSMEHHLRFPDSRTLESYLVLALKTRDAEMIVAALSRMENIAQLMWSKIGSSGSQPRAGRVSENVDDAAAFFKKLVAGIDTFMYMEELAQEDREKWNLRRSKINGYLGRLINNAPVKKDRSSRRRAQLYETAVDAFREAGDVHEAAGNVWRRHMVL</sequence>
<evidence type="ECO:0000256" key="4">
    <source>
        <dbReference type="ARBA" id="ARBA00044511"/>
    </source>
</evidence>
<comment type="subunit">
    <text evidence="4">Binds to mitochondrial small subunit 15S rRNA.</text>
</comment>
<gene>
    <name evidence="6" type="ORF">LECACI_7A002770</name>
</gene>
<name>A0AAI8YVJ4_9PEZI</name>
<feature type="repeat" description="PPR" evidence="5">
    <location>
        <begin position="454"/>
        <end position="488"/>
    </location>
</feature>
<keyword evidence="2" id="KW-0677">Repeat</keyword>
<dbReference type="PROSITE" id="PS51375">
    <property type="entry name" value="PPR"/>
    <property type="match status" value="2"/>
</dbReference>
<dbReference type="NCBIfam" id="TIGR00756">
    <property type="entry name" value="PPR"/>
    <property type="match status" value="1"/>
</dbReference>
<keyword evidence="7" id="KW-1185">Reference proteome</keyword>
<evidence type="ECO:0000256" key="1">
    <source>
        <dbReference type="ARBA" id="ARBA00006192"/>
    </source>
</evidence>
<comment type="caution">
    <text evidence="6">The sequence shown here is derived from an EMBL/GenBank/DDBJ whole genome shotgun (WGS) entry which is preliminary data.</text>
</comment>
<accession>A0AAI8YVJ4</accession>
<evidence type="ECO:0008006" key="8">
    <source>
        <dbReference type="Google" id="ProtNLM"/>
    </source>
</evidence>
<dbReference type="InterPro" id="IPR011990">
    <property type="entry name" value="TPR-like_helical_dom_sf"/>
</dbReference>
<dbReference type="InterPro" id="IPR002885">
    <property type="entry name" value="PPR_rpt"/>
</dbReference>
<evidence type="ECO:0000313" key="6">
    <source>
        <dbReference type="EMBL" id="CAK3920693.1"/>
    </source>
</evidence>
<protein>
    <recommendedName>
        <fullName evidence="8">Pentatricopeptide repeat protein</fullName>
    </recommendedName>
</protein>
<reference evidence="6" key="1">
    <citation type="submission" date="2023-11" db="EMBL/GenBank/DDBJ databases">
        <authorList>
            <person name="Alioto T."/>
            <person name="Alioto T."/>
            <person name="Gomez Garrido J."/>
        </authorList>
    </citation>
    <scope>NUCLEOTIDE SEQUENCE</scope>
</reference>
<dbReference type="Pfam" id="PF13041">
    <property type="entry name" value="PPR_2"/>
    <property type="match status" value="1"/>
</dbReference>
<dbReference type="EMBL" id="CAVMBE010000012">
    <property type="protein sequence ID" value="CAK3920693.1"/>
    <property type="molecule type" value="Genomic_DNA"/>
</dbReference>
<dbReference type="Gene3D" id="1.25.40.10">
    <property type="entry name" value="Tetratricopeptide repeat domain"/>
    <property type="match status" value="3"/>
</dbReference>
<organism evidence="6 7">
    <name type="scientific">Lecanosticta acicola</name>
    <dbReference type="NCBI Taxonomy" id="111012"/>
    <lineage>
        <taxon>Eukaryota</taxon>
        <taxon>Fungi</taxon>
        <taxon>Dikarya</taxon>
        <taxon>Ascomycota</taxon>
        <taxon>Pezizomycotina</taxon>
        <taxon>Dothideomycetes</taxon>
        <taxon>Dothideomycetidae</taxon>
        <taxon>Mycosphaerellales</taxon>
        <taxon>Mycosphaerellaceae</taxon>
        <taxon>Lecanosticta</taxon>
    </lineage>
</organism>
<dbReference type="Pfam" id="PF13812">
    <property type="entry name" value="PPR_3"/>
    <property type="match status" value="1"/>
</dbReference>
<dbReference type="AlphaFoldDB" id="A0AAI8YVJ4"/>
<evidence type="ECO:0000256" key="5">
    <source>
        <dbReference type="PROSITE-ProRule" id="PRU00708"/>
    </source>
</evidence>
<dbReference type="Proteomes" id="UP001296104">
    <property type="component" value="Unassembled WGS sequence"/>
</dbReference>
<dbReference type="PANTHER" id="PTHR47447">
    <property type="entry name" value="OS03G0856100 PROTEIN"/>
    <property type="match status" value="1"/>
</dbReference>
<evidence type="ECO:0000256" key="3">
    <source>
        <dbReference type="ARBA" id="ARBA00044493"/>
    </source>
</evidence>
<comment type="similarity">
    <text evidence="1">Belongs to the CCM1 family.</text>
</comment>
<proteinExistence type="inferred from homology"/>
<evidence type="ECO:0000313" key="7">
    <source>
        <dbReference type="Proteomes" id="UP001296104"/>
    </source>
</evidence>
<feature type="repeat" description="PPR" evidence="5">
    <location>
        <begin position="132"/>
        <end position="166"/>
    </location>
</feature>
<dbReference type="PANTHER" id="PTHR47447:SF23">
    <property type="entry name" value="PENTACOTRIPEPTIDE-REPEAT REGION OF PRORP DOMAIN-CONTAINING PROTEIN"/>
    <property type="match status" value="1"/>
</dbReference>